<dbReference type="NCBIfam" id="NF003653">
    <property type="entry name" value="PRK05287.1-1"/>
    <property type="match status" value="1"/>
</dbReference>
<dbReference type="HAMAP" id="MF_01092">
    <property type="entry name" value="ZapD"/>
    <property type="match status" value="1"/>
</dbReference>
<comment type="subunit">
    <text evidence="5">Interacts with FtsZ.</text>
</comment>
<evidence type="ECO:0000313" key="6">
    <source>
        <dbReference type="EMBL" id="KFD20656.1"/>
    </source>
</evidence>
<dbReference type="EMBL" id="JMPR01000020">
    <property type="protein sequence ID" value="KFD20656.1"/>
    <property type="molecule type" value="Genomic_DNA"/>
</dbReference>
<accession>A0A085JJL0</accession>
<dbReference type="InterPro" id="IPR027462">
    <property type="entry name" value="ZapD_C"/>
</dbReference>
<dbReference type="GO" id="GO:0032153">
    <property type="term" value="C:cell division site"/>
    <property type="evidence" value="ECO:0007669"/>
    <property type="project" value="TreeGrafter"/>
</dbReference>
<dbReference type="GO" id="GO:0005737">
    <property type="term" value="C:cytoplasm"/>
    <property type="evidence" value="ECO:0007669"/>
    <property type="project" value="UniProtKB-SubCell"/>
</dbReference>
<dbReference type="GO" id="GO:0043093">
    <property type="term" value="P:FtsZ-dependent cytokinesis"/>
    <property type="evidence" value="ECO:0007669"/>
    <property type="project" value="UniProtKB-UniRule"/>
</dbReference>
<dbReference type="RefSeq" id="WP_025901245.1">
    <property type="nucleotide sequence ID" value="NZ_ATMJ01000019.1"/>
</dbReference>
<reference evidence="6 7" key="1">
    <citation type="submission" date="2014-05" db="EMBL/GenBank/DDBJ databases">
        <title>ATOL: Assembling a taxonomically balanced genome-scale reconstruction of the evolutionary history of the Enterobacteriaceae.</title>
        <authorList>
            <person name="Plunkett G.III."/>
            <person name="Neeno-Eckwall E.C."/>
            <person name="Glasner J.D."/>
            <person name="Perna N.T."/>
        </authorList>
    </citation>
    <scope>NUCLEOTIDE SEQUENCE [LARGE SCALE GENOMIC DNA]</scope>
    <source>
        <strain evidence="6 7">ATCC 33301</strain>
    </source>
</reference>
<protein>
    <recommendedName>
        <fullName evidence="5">Cell division protein ZapD</fullName>
    </recommendedName>
    <alternativeName>
        <fullName evidence="5">Z ring-associated protein D</fullName>
    </alternativeName>
</protein>
<keyword evidence="3 5" id="KW-0717">Septation</keyword>
<evidence type="ECO:0000256" key="3">
    <source>
        <dbReference type="ARBA" id="ARBA00023210"/>
    </source>
</evidence>
<evidence type="ECO:0000256" key="2">
    <source>
        <dbReference type="ARBA" id="ARBA00022618"/>
    </source>
</evidence>
<name>A0A085JJL0_9GAMM</name>
<comment type="subcellular location">
    <subcellularLocation>
        <location evidence="5">Cytoplasm</location>
    </subcellularLocation>
    <text evidence="5">Localizes to mid-cell in an FtsZ-dependent manner.</text>
</comment>
<comment type="function">
    <text evidence="5">Cell division factor that enhances FtsZ-ring assembly. Directly interacts with FtsZ and promotes bundling of FtsZ protofilaments, with a reduction in FtsZ GTPase activity.</text>
</comment>
<sequence>MSTVILFEYPLNEKMRTWLRVEYILNNLSSSQPVDDPASALSFFRGIGDLLDIFDRGDIRADLVKELDRQQQKLYSWLSVSGVDATRVSELQQELKKQGTLMMTVPRMGQQLREDRFISQVRQRLGIPGGCCSFDLPALHIWLNSAAAERQTRVDEWCSTLQPLRESLRLVLDLIRQSGNFHAETSLNGFFQDNAEDADLIRLQLTAEDQLYPQISGHKNRYAIRFMPMDSEYGEIPARLQFEIACC</sequence>
<dbReference type="Pfam" id="PF07072">
    <property type="entry name" value="ZapD"/>
    <property type="match status" value="1"/>
</dbReference>
<keyword evidence="1 5" id="KW-0963">Cytoplasm</keyword>
<dbReference type="InterPro" id="IPR009777">
    <property type="entry name" value="ZapD"/>
</dbReference>
<dbReference type="AlphaFoldDB" id="A0A085JJL0"/>
<gene>
    <name evidence="5" type="primary">zapD</name>
    <name evidence="6" type="ORF">GTPT_1189</name>
</gene>
<dbReference type="FunFam" id="2.60.440.10:FF:000001">
    <property type="entry name" value="Cell division protein ZapD"/>
    <property type="match status" value="1"/>
</dbReference>
<dbReference type="PANTHER" id="PTHR39455:SF1">
    <property type="entry name" value="CELL DIVISION PROTEIN ZAPD"/>
    <property type="match status" value="1"/>
</dbReference>
<dbReference type="GO" id="GO:0000917">
    <property type="term" value="P:division septum assembly"/>
    <property type="evidence" value="ECO:0007669"/>
    <property type="project" value="UniProtKB-KW"/>
</dbReference>
<keyword evidence="4 5" id="KW-0131">Cell cycle</keyword>
<comment type="caution">
    <text evidence="6">The sequence shown here is derived from an EMBL/GenBank/DDBJ whole genome shotgun (WGS) entry which is preliminary data.</text>
</comment>
<evidence type="ECO:0000256" key="1">
    <source>
        <dbReference type="ARBA" id="ARBA00022490"/>
    </source>
</evidence>
<dbReference type="Gene3D" id="1.10.3900.10">
    <property type="entry name" value="YacF-like"/>
    <property type="match status" value="1"/>
</dbReference>
<dbReference type="NCBIfam" id="NF003655">
    <property type="entry name" value="PRK05287.1-3"/>
    <property type="match status" value="1"/>
</dbReference>
<evidence type="ECO:0000256" key="4">
    <source>
        <dbReference type="ARBA" id="ARBA00023306"/>
    </source>
</evidence>
<organism evidence="6 7">
    <name type="scientific">Tatumella ptyseos ATCC 33301</name>
    <dbReference type="NCBI Taxonomy" id="1005995"/>
    <lineage>
        <taxon>Bacteria</taxon>
        <taxon>Pseudomonadati</taxon>
        <taxon>Pseudomonadota</taxon>
        <taxon>Gammaproteobacteria</taxon>
        <taxon>Enterobacterales</taxon>
        <taxon>Erwiniaceae</taxon>
        <taxon>Tatumella</taxon>
    </lineage>
</organism>
<dbReference type="PANTHER" id="PTHR39455">
    <property type="entry name" value="CELL DIVISION PROTEIN ZAPD"/>
    <property type="match status" value="1"/>
</dbReference>
<keyword evidence="7" id="KW-1185">Reference proteome</keyword>
<dbReference type="eggNOG" id="COG4582">
    <property type="taxonomic scope" value="Bacteria"/>
</dbReference>
<keyword evidence="2 5" id="KW-0132">Cell division</keyword>
<comment type="similarity">
    <text evidence="5">Belongs to the ZapD family.</text>
</comment>
<evidence type="ECO:0000313" key="7">
    <source>
        <dbReference type="Proteomes" id="UP000028602"/>
    </source>
</evidence>
<proteinExistence type="inferred from homology"/>
<dbReference type="OrthoDB" id="5294622at2"/>
<dbReference type="SUPFAM" id="SSF160950">
    <property type="entry name" value="YacF-like"/>
    <property type="match status" value="1"/>
</dbReference>
<dbReference type="Gene3D" id="2.60.440.10">
    <property type="entry name" value="YacF-like domains"/>
    <property type="match status" value="1"/>
</dbReference>
<dbReference type="InterPro" id="IPR036268">
    <property type="entry name" value="ZapD_sf"/>
</dbReference>
<evidence type="ECO:0000256" key="5">
    <source>
        <dbReference type="HAMAP-Rule" id="MF_01092"/>
    </source>
</evidence>
<dbReference type="Proteomes" id="UP000028602">
    <property type="component" value="Unassembled WGS sequence"/>
</dbReference>